<dbReference type="InterPro" id="IPR011466">
    <property type="entry name" value="DUF1572"/>
</dbReference>
<dbReference type="AlphaFoldDB" id="A0A942TM89"/>
<sequence length="179" mass="20989">MSIEAEYLRIIIERFKSVKSLGDKTIEQLSENEIHWRINEDSNSIAIISKHLSGNMISRWTDFLHSDGEKPDRNREQEFADDLSSKNDMIEYLEKGWNTLFEALKSLKEEDLLKNVFIRGEKHLVIDAIERQLAHYSYHVGQIVYIGKQLKGENWESLSIPRGKSEAYLQEMLKKHQPK</sequence>
<keyword evidence="2" id="KW-1185">Reference proteome</keyword>
<dbReference type="EMBL" id="JAGYPJ010000001">
    <property type="protein sequence ID" value="MBS4199287.1"/>
    <property type="molecule type" value="Genomic_DNA"/>
</dbReference>
<dbReference type="Proteomes" id="UP000682713">
    <property type="component" value="Unassembled WGS sequence"/>
</dbReference>
<dbReference type="RefSeq" id="WP_213109977.1">
    <property type="nucleotide sequence ID" value="NZ_JAGYPJ010000001.1"/>
</dbReference>
<evidence type="ECO:0000313" key="2">
    <source>
        <dbReference type="Proteomes" id="UP000682713"/>
    </source>
</evidence>
<gene>
    <name evidence="1" type="ORF">KHA93_06410</name>
</gene>
<dbReference type="Gene3D" id="1.20.120.450">
    <property type="entry name" value="dinb family like domain"/>
    <property type="match status" value="1"/>
</dbReference>
<name>A0A942TM89_9BACI</name>
<accession>A0A942TM89</accession>
<organism evidence="1 2">
    <name type="scientific">Lederbergia citrisecunda</name>
    <dbReference type="NCBI Taxonomy" id="2833583"/>
    <lineage>
        <taxon>Bacteria</taxon>
        <taxon>Bacillati</taxon>
        <taxon>Bacillota</taxon>
        <taxon>Bacilli</taxon>
        <taxon>Bacillales</taxon>
        <taxon>Bacillaceae</taxon>
        <taxon>Lederbergia</taxon>
    </lineage>
</organism>
<proteinExistence type="predicted"/>
<dbReference type="InterPro" id="IPR034660">
    <property type="entry name" value="DinB/YfiT-like"/>
</dbReference>
<protein>
    <submittedName>
        <fullName evidence="1">DUF1572 domain-containing protein</fullName>
    </submittedName>
</protein>
<comment type="caution">
    <text evidence="1">The sequence shown here is derived from an EMBL/GenBank/DDBJ whole genome shotgun (WGS) entry which is preliminary data.</text>
</comment>
<dbReference type="SUPFAM" id="SSF109854">
    <property type="entry name" value="DinB/YfiT-like putative metalloenzymes"/>
    <property type="match status" value="1"/>
</dbReference>
<evidence type="ECO:0000313" key="1">
    <source>
        <dbReference type="EMBL" id="MBS4199287.1"/>
    </source>
</evidence>
<dbReference type="Pfam" id="PF07609">
    <property type="entry name" value="DUF1572"/>
    <property type="match status" value="1"/>
</dbReference>
<reference evidence="1 2" key="1">
    <citation type="submission" date="2021-05" db="EMBL/GenBank/DDBJ databases">
        <title>Novel Bacillus species.</title>
        <authorList>
            <person name="Liu G."/>
        </authorList>
    </citation>
    <scope>NUCLEOTIDE SEQUENCE [LARGE SCALE GENOMIC DNA]</scope>
    <source>
        <strain evidence="1 2">FJAT-49732</strain>
    </source>
</reference>